<sequence>MNLTKKEAKRAYKLRNANKTSDIQERLNRYMYLPKRSTAKKLKFFYAPYNQYECMAKYAPLPLGPGQTQEESDLWGRLSNYILEEMDKTMSITNLADHKRNDFIIMSNHKRKDMDNRKKLINERNSPNNQNIIRSPEPKGSIPILKLGAGPRIKRKRIDSMNMKRPLLQKKELAKYLPTKILPMSPLIGKRKIGIKKSEILSHFADGKTRKNGSRMERNFGNVCRRSLDFSTKHHNASVDATRGLRPNTHLGDETAESSCESISIPKLTSKATRKNSDNDKMKLLYASFGYQGRKESQFKREMIKKAYKRFNSIDAIDSC</sequence>
<evidence type="ECO:0000313" key="3">
    <source>
        <dbReference type="Proteomes" id="UP001295684"/>
    </source>
</evidence>
<accession>A0AAD1X5U2</accession>
<feature type="compositionally biased region" description="Polar residues" evidence="1">
    <location>
        <begin position="123"/>
        <end position="133"/>
    </location>
</feature>
<name>A0AAD1X5U2_EUPCR</name>
<protein>
    <submittedName>
        <fullName evidence="2">Uncharacterized protein</fullName>
    </submittedName>
</protein>
<gene>
    <name evidence="2" type="ORF">ECRASSUSDP1_LOCUS3219</name>
</gene>
<comment type="caution">
    <text evidence="2">The sequence shown here is derived from an EMBL/GenBank/DDBJ whole genome shotgun (WGS) entry which is preliminary data.</text>
</comment>
<evidence type="ECO:0000256" key="1">
    <source>
        <dbReference type="SAM" id="MobiDB-lite"/>
    </source>
</evidence>
<dbReference type="EMBL" id="CAMPGE010003081">
    <property type="protein sequence ID" value="CAI2361904.1"/>
    <property type="molecule type" value="Genomic_DNA"/>
</dbReference>
<feature type="region of interest" description="Disordered" evidence="1">
    <location>
        <begin position="122"/>
        <end position="141"/>
    </location>
</feature>
<proteinExistence type="predicted"/>
<evidence type="ECO:0000313" key="2">
    <source>
        <dbReference type="EMBL" id="CAI2361904.1"/>
    </source>
</evidence>
<dbReference type="Proteomes" id="UP001295684">
    <property type="component" value="Unassembled WGS sequence"/>
</dbReference>
<reference evidence="2" key="1">
    <citation type="submission" date="2023-07" db="EMBL/GenBank/DDBJ databases">
        <authorList>
            <consortium name="AG Swart"/>
            <person name="Singh M."/>
            <person name="Singh A."/>
            <person name="Seah K."/>
            <person name="Emmerich C."/>
        </authorList>
    </citation>
    <scope>NUCLEOTIDE SEQUENCE</scope>
    <source>
        <strain evidence="2">DP1</strain>
    </source>
</reference>
<dbReference type="AlphaFoldDB" id="A0AAD1X5U2"/>
<keyword evidence="3" id="KW-1185">Reference proteome</keyword>
<organism evidence="2 3">
    <name type="scientific">Euplotes crassus</name>
    <dbReference type="NCBI Taxonomy" id="5936"/>
    <lineage>
        <taxon>Eukaryota</taxon>
        <taxon>Sar</taxon>
        <taxon>Alveolata</taxon>
        <taxon>Ciliophora</taxon>
        <taxon>Intramacronucleata</taxon>
        <taxon>Spirotrichea</taxon>
        <taxon>Hypotrichia</taxon>
        <taxon>Euplotida</taxon>
        <taxon>Euplotidae</taxon>
        <taxon>Moneuplotes</taxon>
    </lineage>
</organism>